<sequence length="140" mass="15718">MPICGLNDFFNNSTNCERNLIQNLVELVHVKLSYWQNPKPAYYTKQSTSCDFTSGFSSEFSNISFDYISGGSENLRCCLSNIVNKIVILSKDARHFSCVEPAISPLLNFTAHINQKSISTTDSFKSACQIRIQLSCASIW</sequence>
<dbReference type="EMBL" id="CAXDID020000735">
    <property type="protein sequence ID" value="CAL6112261.1"/>
    <property type="molecule type" value="Genomic_DNA"/>
</dbReference>
<evidence type="ECO:0000313" key="9">
    <source>
        <dbReference type="EMBL" id="CAL6102120.1"/>
    </source>
</evidence>
<dbReference type="EMBL" id="CAXDID020000552">
    <property type="protein sequence ID" value="CAL6102114.1"/>
    <property type="molecule type" value="Genomic_DNA"/>
</dbReference>
<dbReference type="EMBL" id="CAXDID020000552">
    <property type="protein sequence ID" value="CAL6102118.1"/>
    <property type="molecule type" value="Genomic_DNA"/>
</dbReference>
<evidence type="ECO:0000313" key="11">
    <source>
        <dbReference type="Proteomes" id="UP001642409"/>
    </source>
</evidence>
<comment type="caution">
    <text evidence="3">The sequence shown here is derived from an EMBL/GenBank/DDBJ whole genome shotgun (WGS) entry which is preliminary data.</text>
</comment>
<accession>A0AA86UCC8</accession>
<dbReference type="Proteomes" id="UP001642409">
    <property type="component" value="Unassembled WGS sequence"/>
</dbReference>
<dbReference type="AlphaFoldDB" id="A0AA86UCC8"/>
<evidence type="ECO:0000313" key="10">
    <source>
        <dbReference type="EMBL" id="CAL6112261.1"/>
    </source>
</evidence>
<proteinExistence type="predicted"/>
<reference evidence="3" key="1">
    <citation type="submission" date="2023-06" db="EMBL/GenBank/DDBJ databases">
        <authorList>
            <person name="Kurt Z."/>
        </authorList>
    </citation>
    <scope>NUCLEOTIDE SEQUENCE</scope>
</reference>
<evidence type="ECO:0000313" key="3">
    <source>
        <dbReference type="EMBL" id="CAI9936598.1"/>
    </source>
</evidence>
<evidence type="ECO:0000313" key="8">
    <source>
        <dbReference type="EMBL" id="CAL6102118.1"/>
    </source>
</evidence>
<evidence type="ECO:0000313" key="5">
    <source>
        <dbReference type="EMBL" id="CAI9936600.1"/>
    </source>
</evidence>
<dbReference type="EMBL" id="CAXDID020000552">
    <property type="protein sequence ID" value="CAL6102120.1"/>
    <property type="molecule type" value="Genomic_DNA"/>
</dbReference>
<dbReference type="EMBL" id="CATOUU010000638">
    <property type="protein sequence ID" value="CAI9936598.1"/>
    <property type="molecule type" value="Genomic_DNA"/>
</dbReference>
<dbReference type="EMBL" id="CATOUU010000638">
    <property type="protein sequence ID" value="CAI9936600.1"/>
    <property type="molecule type" value="Genomic_DNA"/>
</dbReference>
<evidence type="ECO:0000313" key="7">
    <source>
        <dbReference type="EMBL" id="CAL6102116.1"/>
    </source>
</evidence>
<dbReference type="EMBL" id="CATOUU010000178">
    <property type="protein sequence ID" value="CAI9919506.1"/>
    <property type="molecule type" value="Genomic_DNA"/>
</dbReference>
<evidence type="ECO:0000313" key="1">
    <source>
        <dbReference type="EMBL" id="CAI9919506.1"/>
    </source>
</evidence>
<dbReference type="EMBL" id="CATOUU010000638">
    <property type="protein sequence ID" value="CAI9936599.1"/>
    <property type="molecule type" value="Genomic_DNA"/>
</dbReference>
<dbReference type="EMBL" id="CATOUU010000638">
    <property type="protein sequence ID" value="CAI9936597.1"/>
    <property type="molecule type" value="Genomic_DNA"/>
</dbReference>
<dbReference type="EMBL" id="CAXDID020000552">
    <property type="protein sequence ID" value="CAL6102116.1"/>
    <property type="molecule type" value="Genomic_DNA"/>
</dbReference>
<name>A0AA86UCC8_9EUKA</name>
<evidence type="ECO:0000313" key="2">
    <source>
        <dbReference type="EMBL" id="CAI9936597.1"/>
    </source>
</evidence>
<gene>
    <name evidence="2" type="ORF">HINF_LOCUS24242</name>
    <name evidence="3" type="ORF">HINF_LOCUS24243</name>
    <name evidence="4" type="ORF">HINF_LOCUS24244</name>
    <name evidence="5" type="ORF">HINF_LOCUS24245</name>
    <name evidence="1" type="ORF">HINF_LOCUS7151</name>
    <name evidence="6" type="ORF">HINF_LOCUS71511</name>
    <name evidence="7" type="ORF">HINF_LOCUS71512</name>
    <name evidence="8" type="ORF">HINF_LOCUS71513</name>
    <name evidence="9" type="ORF">HINF_LOCUS71514</name>
    <name evidence="10" type="ORF">HINF_LOCUS76956</name>
</gene>
<organism evidence="3">
    <name type="scientific">Hexamita inflata</name>
    <dbReference type="NCBI Taxonomy" id="28002"/>
    <lineage>
        <taxon>Eukaryota</taxon>
        <taxon>Metamonada</taxon>
        <taxon>Diplomonadida</taxon>
        <taxon>Hexamitidae</taxon>
        <taxon>Hexamitinae</taxon>
        <taxon>Hexamita</taxon>
    </lineage>
</organism>
<evidence type="ECO:0000313" key="6">
    <source>
        <dbReference type="EMBL" id="CAL6102114.1"/>
    </source>
</evidence>
<keyword evidence="11" id="KW-1185">Reference proteome</keyword>
<evidence type="ECO:0000313" key="4">
    <source>
        <dbReference type="EMBL" id="CAI9936599.1"/>
    </source>
</evidence>
<reference evidence="6 11" key="2">
    <citation type="submission" date="2024-07" db="EMBL/GenBank/DDBJ databases">
        <authorList>
            <person name="Akdeniz Z."/>
        </authorList>
    </citation>
    <scope>NUCLEOTIDE SEQUENCE [LARGE SCALE GENOMIC DNA]</scope>
</reference>
<protein>
    <submittedName>
        <fullName evidence="6">Hypothetical_protein</fullName>
    </submittedName>
</protein>